<accession>A0ABX5XNQ7</accession>
<organism evidence="6 7">
    <name type="scientific">Stieleria magnilauensis</name>
    <dbReference type="NCBI Taxonomy" id="2527963"/>
    <lineage>
        <taxon>Bacteria</taxon>
        <taxon>Pseudomonadati</taxon>
        <taxon>Planctomycetota</taxon>
        <taxon>Planctomycetia</taxon>
        <taxon>Pirellulales</taxon>
        <taxon>Pirellulaceae</taxon>
        <taxon>Stieleria</taxon>
    </lineage>
</organism>
<comment type="subcellular location">
    <subcellularLocation>
        <location evidence="3">Membrane</location>
        <topology evidence="3">Single-pass type II membrane protein</topology>
    </subcellularLocation>
</comment>
<dbReference type="Gene3D" id="2.10.109.10">
    <property type="entry name" value="Umud Fragment, subunit A"/>
    <property type="match status" value="2"/>
</dbReference>
<dbReference type="RefSeq" id="WP_419581006.1">
    <property type="nucleotide sequence ID" value="NZ_CP036432.1"/>
</dbReference>
<dbReference type="InterPro" id="IPR036286">
    <property type="entry name" value="LexA/Signal_pep-like_sf"/>
</dbReference>
<name>A0ABX5XNQ7_9BACT</name>
<evidence type="ECO:0000256" key="1">
    <source>
        <dbReference type="ARBA" id="ARBA00009370"/>
    </source>
</evidence>
<dbReference type="InterPro" id="IPR000223">
    <property type="entry name" value="Pept_S26A_signal_pept_1"/>
</dbReference>
<protein>
    <recommendedName>
        <fullName evidence="2 3">Signal peptidase I</fullName>
        <ecNumber evidence="3">3.4.21.89</ecNumber>
    </recommendedName>
</protein>
<dbReference type="SUPFAM" id="SSF51306">
    <property type="entry name" value="LexA/Signal peptidase"/>
    <property type="match status" value="2"/>
</dbReference>
<feature type="domain" description="Peptidase S26" evidence="5">
    <location>
        <begin position="557"/>
        <end position="648"/>
    </location>
</feature>
<evidence type="ECO:0000313" key="7">
    <source>
        <dbReference type="Proteomes" id="UP000318081"/>
    </source>
</evidence>
<feature type="domain" description="Peptidase S26" evidence="5">
    <location>
        <begin position="133"/>
        <end position="215"/>
    </location>
</feature>
<keyword evidence="3 6" id="KW-0378">Hydrolase</keyword>
<evidence type="ECO:0000256" key="2">
    <source>
        <dbReference type="ARBA" id="ARBA00019232"/>
    </source>
</evidence>
<keyword evidence="3" id="KW-0645">Protease</keyword>
<dbReference type="InterPro" id="IPR019533">
    <property type="entry name" value="Peptidase_S26"/>
</dbReference>
<comment type="catalytic activity">
    <reaction evidence="3">
        <text>Cleavage of hydrophobic, N-terminal signal or leader sequences from secreted and periplasmic proteins.</text>
        <dbReference type="EC" id="3.4.21.89"/>
    </reaction>
</comment>
<reference evidence="6 7" key="1">
    <citation type="submission" date="2019-02" db="EMBL/GenBank/DDBJ databases">
        <title>Deep-cultivation of Planctomycetes and their phenomic and genomic characterization uncovers novel biology.</title>
        <authorList>
            <person name="Wiegand S."/>
            <person name="Jogler M."/>
            <person name="Boedeker C."/>
            <person name="Pinto D."/>
            <person name="Vollmers J."/>
            <person name="Rivas-Marin E."/>
            <person name="Kohn T."/>
            <person name="Peeters S.H."/>
            <person name="Heuer A."/>
            <person name="Rast P."/>
            <person name="Oberbeckmann S."/>
            <person name="Bunk B."/>
            <person name="Jeske O."/>
            <person name="Meyerdierks A."/>
            <person name="Storesund J.E."/>
            <person name="Kallscheuer N."/>
            <person name="Luecker S."/>
            <person name="Lage O.M."/>
            <person name="Pohl T."/>
            <person name="Merkel B.J."/>
            <person name="Hornburger P."/>
            <person name="Mueller R.-W."/>
            <person name="Bruemmer F."/>
            <person name="Labrenz M."/>
            <person name="Spormann A.M."/>
            <person name="Op den Camp H."/>
            <person name="Overmann J."/>
            <person name="Amann R."/>
            <person name="Jetten M.S.M."/>
            <person name="Mascher T."/>
            <person name="Medema M.H."/>
            <person name="Devos D.P."/>
            <person name="Kaster A.-K."/>
            <person name="Ovreas L."/>
            <person name="Rohde M."/>
            <person name="Galperin M.Y."/>
            <person name="Jogler C."/>
        </authorList>
    </citation>
    <scope>NUCLEOTIDE SEQUENCE [LARGE SCALE GENOMIC DNA]</scope>
    <source>
        <strain evidence="6 7">TBK1r</strain>
    </source>
</reference>
<comment type="similarity">
    <text evidence="1 3">Belongs to the peptidase S26 family.</text>
</comment>
<proteinExistence type="inferred from homology"/>
<keyword evidence="3" id="KW-0472">Membrane</keyword>
<evidence type="ECO:0000256" key="4">
    <source>
        <dbReference type="SAM" id="MobiDB-lite"/>
    </source>
</evidence>
<feature type="compositionally biased region" description="Basic and acidic residues" evidence="4">
    <location>
        <begin position="28"/>
        <end position="38"/>
    </location>
</feature>
<dbReference type="PANTHER" id="PTHR43390">
    <property type="entry name" value="SIGNAL PEPTIDASE I"/>
    <property type="match status" value="1"/>
</dbReference>
<dbReference type="Proteomes" id="UP000318081">
    <property type="component" value="Chromosome"/>
</dbReference>
<dbReference type="EMBL" id="CP036432">
    <property type="protein sequence ID" value="QDV82261.1"/>
    <property type="molecule type" value="Genomic_DNA"/>
</dbReference>
<dbReference type="CDD" id="cd06530">
    <property type="entry name" value="S26_SPase_I"/>
    <property type="match status" value="1"/>
</dbReference>
<evidence type="ECO:0000259" key="5">
    <source>
        <dbReference type="Pfam" id="PF10502"/>
    </source>
</evidence>
<gene>
    <name evidence="6" type="primary">lepB</name>
    <name evidence="6" type="ORF">TBK1r_11880</name>
</gene>
<dbReference type="NCBIfam" id="TIGR02227">
    <property type="entry name" value="sigpep_I_bact"/>
    <property type="match status" value="1"/>
</dbReference>
<dbReference type="PANTHER" id="PTHR43390:SF1">
    <property type="entry name" value="CHLOROPLAST PROCESSING PEPTIDASE"/>
    <property type="match status" value="1"/>
</dbReference>
<dbReference type="GO" id="GO:0009003">
    <property type="term" value="F:signal peptidase activity"/>
    <property type="evidence" value="ECO:0007669"/>
    <property type="project" value="UniProtKB-EC"/>
</dbReference>
<feature type="region of interest" description="Disordered" evidence="4">
    <location>
        <begin position="1"/>
        <end position="38"/>
    </location>
</feature>
<evidence type="ECO:0000313" key="6">
    <source>
        <dbReference type="EMBL" id="QDV82261.1"/>
    </source>
</evidence>
<dbReference type="Pfam" id="PF10502">
    <property type="entry name" value="Peptidase_S26"/>
    <property type="match status" value="2"/>
</dbReference>
<keyword evidence="7" id="KW-1185">Reference proteome</keyword>
<sequence>MTRKSKNSNDTGKAAKKTPSRAESAASSDDRTPEQRFGDSIRTSAQRETVEAFVVAFVLALLFRAFVAEAFVIPTGSMAPTLMGAHKDIDCQQCDHRFQIGASKERRGPYQDDTVVGGICPNCRYINNLDLAENSNATTFNGDRILVSKFAYTLSEPERWDVIVFKFPGNPKQNYIKRLVGLPNETISVFHGDVYAAPTDEPTSDVILRKPADKLLAMRHHVYDTDQQSDLLIKSGYPSRIQPWRENTSAPPEDSWTIDRSQDGLVASVEPKNETETHWLRYFHRWPTDTQWNTAAKGGPLNTVAPYSSRLITDFYAYDCYITVPSRDVYETTPSNARWAGKPPWNPDYKSGGPLAQFGGDARFGERGIADDGLHWVGDLIVESEVTASSQCKELTLELIEAGIQYQCRIDLTNGNAKLVILDGDQSLQFTGTDGKQAASVQGASGARAGETFLVRFSNCDDQLLLWVDDALVEFDGPTTFDARAFHGDDEAYPRYQAGVHPMDAAPVGIAVRGGAATVDRVKIDRDKYYVATDNSSFGIFDYDMNELYRLAQQNVSFRDIQDVMARPELWEQFPVWQTRRKVTFRLEENQFFPMGDNSPESLDARCWAGTKLGARLPDRFRDQAYAFADASYVPRDLLVGKALMVFWPHPWNSPVPFTPNFDRFRFIR</sequence>
<keyword evidence="3" id="KW-1133">Transmembrane helix</keyword>
<keyword evidence="3" id="KW-0812">Transmembrane</keyword>
<dbReference type="EC" id="3.4.21.89" evidence="3"/>
<feature type="transmembrane region" description="Helical" evidence="3">
    <location>
        <begin position="52"/>
        <end position="73"/>
    </location>
</feature>
<evidence type="ECO:0000256" key="3">
    <source>
        <dbReference type="RuleBase" id="RU362042"/>
    </source>
</evidence>